<accession>A0A4R3R8U4</accession>
<dbReference type="GO" id="GO:0051920">
    <property type="term" value="F:peroxiredoxin activity"/>
    <property type="evidence" value="ECO:0007669"/>
    <property type="project" value="InterPro"/>
</dbReference>
<dbReference type="Pfam" id="PF02627">
    <property type="entry name" value="CMD"/>
    <property type="match status" value="1"/>
</dbReference>
<evidence type="ECO:0000259" key="1">
    <source>
        <dbReference type="Pfam" id="PF02627"/>
    </source>
</evidence>
<dbReference type="InterPro" id="IPR004675">
    <property type="entry name" value="AhpD_core"/>
</dbReference>
<dbReference type="PANTHER" id="PTHR34846">
    <property type="entry name" value="4-CARBOXYMUCONOLACTONE DECARBOXYLASE FAMILY PROTEIN (AFU_ORTHOLOGUE AFUA_6G11590)"/>
    <property type="match status" value="1"/>
</dbReference>
<feature type="domain" description="Carboxymuconolactone decarboxylase-like" evidence="1">
    <location>
        <begin position="22"/>
        <end position="92"/>
    </location>
</feature>
<dbReference type="NCBIfam" id="TIGR00778">
    <property type="entry name" value="ahpD_dom"/>
    <property type="match status" value="1"/>
</dbReference>
<dbReference type="RefSeq" id="WP_132659048.1">
    <property type="nucleotide sequence ID" value="NZ_SMBJ01000001.1"/>
</dbReference>
<gene>
    <name evidence="2" type="ORF">EV130_101339</name>
</gene>
<evidence type="ECO:0000313" key="3">
    <source>
        <dbReference type="Proteomes" id="UP000295547"/>
    </source>
</evidence>
<dbReference type="InterPro" id="IPR003779">
    <property type="entry name" value="CMD-like"/>
</dbReference>
<keyword evidence="2" id="KW-0560">Oxidoreductase</keyword>
<organism evidence="2 3">
    <name type="scientific">Rhizobium azibense</name>
    <dbReference type="NCBI Taxonomy" id="1136135"/>
    <lineage>
        <taxon>Bacteria</taxon>
        <taxon>Pseudomonadati</taxon>
        <taxon>Pseudomonadota</taxon>
        <taxon>Alphaproteobacteria</taxon>
        <taxon>Hyphomicrobiales</taxon>
        <taxon>Rhizobiaceae</taxon>
        <taxon>Rhizobium/Agrobacterium group</taxon>
        <taxon>Rhizobium</taxon>
    </lineage>
</organism>
<keyword evidence="3" id="KW-1185">Reference proteome</keyword>
<reference evidence="2 3" key="1">
    <citation type="submission" date="2019-03" db="EMBL/GenBank/DDBJ databases">
        <title>Genomic Encyclopedia of Type Strains, Phase IV (KMG-V): Genome sequencing to study the core and pangenomes of soil and plant-associated prokaryotes.</title>
        <authorList>
            <person name="Whitman W."/>
        </authorList>
    </citation>
    <scope>NUCLEOTIDE SEQUENCE [LARGE SCALE GENOMIC DNA]</scope>
    <source>
        <strain evidence="2 3">Gr42</strain>
    </source>
</reference>
<dbReference type="PANTHER" id="PTHR34846:SF10">
    <property type="entry name" value="CYTOPLASMIC PROTEIN"/>
    <property type="match status" value="1"/>
</dbReference>
<dbReference type="EMBL" id="SMBJ01000001">
    <property type="protein sequence ID" value="TCU30764.1"/>
    <property type="molecule type" value="Genomic_DNA"/>
</dbReference>
<dbReference type="InterPro" id="IPR029032">
    <property type="entry name" value="AhpD-like"/>
</dbReference>
<dbReference type="Proteomes" id="UP000295547">
    <property type="component" value="Unassembled WGS sequence"/>
</dbReference>
<keyword evidence="2" id="KW-0575">Peroxidase</keyword>
<dbReference type="SUPFAM" id="SSF69118">
    <property type="entry name" value="AhpD-like"/>
    <property type="match status" value="1"/>
</dbReference>
<proteinExistence type="predicted"/>
<evidence type="ECO:0000313" key="2">
    <source>
        <dbReference type="EMBL" id="TCU30764.1"/>
    </source>
</evidence>
<protein>
    <submittedName>
        <fullName evidence="2">AhpD family alkylhydroperoxidase</fullName>
    </submittedName>
</protein>
<name>A0A4R3R8U4_9HYPH</name>
<dbReference type="OrthoDB" id="9801997at2"/>
<comment type="caution">
    <text evidence="2">The sequence shown here is derived from an EMBL/GenBank/DDBJ whole genome shotgun (WGS) entry which is preliminary data.</text>
</comment>
<sequence>MTKRLNILARKNDGIDGLVAVEAWIAKSFDPKLMELVKVRVSQINGCVHCLHMHRQDALKQGETEERMLLLSAWRESQLYSDRERAALAWAESLTNIAESRARDADYEVAHSVFSEDELLVLSIGIAMINAWNRLAIGFRLQHPADHKRAA</sequence>
<dbReference type="Gene3D" id="1.20.1290.10">
    <property type="entry name" value="AhpD-like"/>
    <property type="match status" value="1"/>
</dbReference>
<dbReference type="AlphaFoldDB" id="A0A4R3R8U4"/>